<keyword evidence="1 5" id="KW-0699">rRNA-binding</keyword>
<dbReference type="InterPro" id="IPR020056">
    <property type="entry name" value="Rbsml_bL25/Gln-tRNA_synth_N"/>
</dbReference>
<dbReference type="InterPro" id="IPR001021">
    <property type="entry name" value="Ribosomal_bL25_long"/>
</dbReference>
<evidence type="ECO:0000259" key="7">
    <source>
        <dbReference type="Pfam" id="PF01386"/>
    </source>
</evidence>
<dbReference type="GO" id="GO:0022625">
    <property type="term" value="C:cytosolic large ribosomal subunit"/>
    <property type="evidence" value="ECO:0007669"/>
    <property type="project" value="TreeGrafter"/>
</dbReference>
<proteinExistence type="inferred from homology"/>
<dbReference type="Pfam" id="PF01386">
    <property type="entry name" value="Ribosomal_L25p"/>
    <property type="match status" value="1"/>
</dbReference>
<keyword evidence="2 5" id="KW-0694">RNA-binding</keyword>
<dbReference type="Gene3D" id="2.40.240.10">
    <property type="entry name" value="Ribosomal Protein L25, Chain P"/>
    <property type="match status" value="1"/>
</dbReference>
<dbReference type="HAMAP" id="MF_01334">
    <property type="entry name" value="Ribosomal_bL25_CTC"/>
    <property type="match status" value="1"/>
</dbReference>
<feature type="region of interest" description="Disordered" evidence="6">
    <location>
        <begin position="188"/>
        <end position="237"/>
    </location>
</feature>
<dbReference type="Gene3D" id="2.170.120.20">
    <property type="entry name" value="Ribosomal protein L25, beta domain"/>
    <property type="match status" value="1"/>
</dbReference>
<dbReference type="InterPro" id="IPR029751">
    <property type="entry name" value="Ribosomal_L25_dom"/>
</dbReference>
<reference evidence="9" key="1">
    <citation type="submission" date="2020-07" db="EMBL/GenBank/DDBJ databases">
        <title>Huge and variable diversity of episymbiotic CPR bacteria and DPANN archaea in groundwater ecosystems.</title>
        <authorList>
            <person name="He C.Y."/>
            <person name="Keren R."/>
            <person name="Whittaker M."/>
            <person name="Farag I.F."/>
            <person name="Doudna J."/>
            <person name="Cate J.H.D."/>
            <person name="Banfield J.F."/>
        </authorList>
    </citation>
    <scope>NUCLEOTIDE SEQUENCE</scope>
    <source>
        <strain evidence="9">NC_groundwater_928_Pr1_S-0.2um_72_17</strain>
    </source>
</reference>
<dbReference type="PANTHER" id="PTHR33284">
    <property type="entry name" value="RIBOSOMAL PROTEIN L25/GLN-TRNA SYNTHETASE, ANTI-CODON-BINDING DOMAIN-CONTAINING PROTEIN"/>
    <property type="match status" value="1"/>
</dbReference>
<dbReference type="GO" id="GO:0003735">
    <property type="term" value="F:structural constituent of ribosome"/>
    <property type="evidence" value="ECO:0007669"/>
    <property type="project" value="InterPro"/>
</dbReference>
<gene>
    <name evidence="5" type="primary">rplY</name>
    <name evidence="5" type="synonym">ctc</name>
    <name evidence="9" type="ORF">HY076_01355</name>
</gene>
<feature type="domain" description="Large ribosomal subunit protein bL25 L25" evidence="7">
    <location>
        <begin position="6"/>
        <end position="93"/>
    </location>
</feature>
<name>A0A9D6L4X0_UNCEI</name>
<dbReference type="InterPro" id="IPR020057">
    <property type="entry name" value="Ribosomal_bL25_b-dom"/>
</dbReference>
<dbReference type="GO" id="GO:0006412">
    <property type="term" value="P:translation"/>
    <property type="evidence" value="ECO:0007669"/>
    <property type="project" value="UniProtKB-UniRule"/>
</dbReference>
<dbReference type="InterPro" id="IPR037121">
    <property type="entry name" value="Ribosomal_bL25_C"/>
</dbReference>
<dbReference type="NCBIfam" id="TIGR00731">
    <property type="entry name" value="bL25_bact_ctc"/>
    <property type="match status" value="1"/>
</dbReference>
<evidence type="ECO:0000313" key="9">
    <source>
        <dbReference type="EMBL" id="MBI3538903.1"/>
    </source>
</evidence>
<dbReference type="Proteomes" id="UP000807850">
    <property type="component" value="Unassembled WGS sequence"/>
</dbReference>
<dbReference type="InterPro" id="IPR011035">
    <property type="entry name" value="Ribosomal_bL25/Gln-tRNA_synth"/>
</dbReference>
<dbReference type="SUPFAM" id="SSF50715">
    <property type="entry name" value="Ribosomal protein L25-like"/>
    <property type="match status" value="1"/>
</dbReference>
<evidence type="ECO:0000256" key="2">
    <source>
        <dbReference type="ARBA" id="ARBA00022884"/>
    </source>
</evidence>
<evidence type="ECO:0000259" key="8">
    <source>
        <dbReference type="Pfam" id="PF14693"/>
    </source>
</evidence>
<dbReference type="Pfam" id="PF14693">
    <property type="entry name" value="Ribosomal_TL5_C"/>
    <property type="match status" value="1"/>
</dbReference>
<keyword evidence="4 5" id="KW-0687">Ribonucleoprotein</keyword>
<comment type="function">
    <text evidence="5">This is one of the proteins that binds to the 5S RNA in the ribosome where it forms part of the central protuberance.</text>
</comment>
<keyword evidence="3 5" id="KW-0689">Ribosomal protein</keyword>
<sequence>MAVIPLNAARRESLGKGGARKSRAAGMIPAVLYGHGEDPVAVSVGAREFDVALRQHRGGNPIVNLAVSGQEYTALIRDVQYDPLTHHVLHLDFQHISLTETIEVRVPVRLVGLPIGVKDGGGILETILRDLEVRCLPTAIPPSIDVDVSHLGIGDSVHVRDAKVPDVTILTDGDATVATVVPPTVMEEKAPEEAVAEAAATEPEVIAKGKKEEEGEAAEGAEKKAGDKDAAKEKGKK</sequence>
<feature type="compositionally biased region" description="Basic and acidic residues" evidence="6">
    <location>
        <begin position="220"/>
        <end position="237"/>
    </location>
</feature>
<comment type="similarity">
    <text evidence="5">Belongs to the bacterial ribosomal protein bL25 family. CTC subfamily.</text>
</comment>
<comment type="subunit">
    <text evidence="5">Part of the 50S ribosomal subunit; part of the 5S rRNA/L5/L18/L25 subcomplex. Contacts the 5S rRNA. Binds to the 5S rRNA independently of L5 and L18.</text>
</comment>
<protein>
    <recommendedName>
        <fullName evidence="5">Large ribosomal subunit protein bL25</fullName>
    </recommendedName>
    <alternativeName>
        <fullName evidence="5">General stress protein CTC</fullName>
    </alternativeName>
</protein>
<feature type="domain" description="Large ribosomal subunit protein bL25 beta" evidence="8">
    <location>
        <begin position="102"/>
        <end position="183"/>
    </location>
</feature>
<evidence type="ECO:0000256" key="5">
    <source>
        <dbReference type="HAMAP-Rule" id="MF_01334"/>
    </source>
</evidence>
<dbReference type="EMBL" id="JACQAY010000045">
    <property type="protein sequence ID" value="MBI3538903.1"/>
    <property type="molecule type" value="Genomic_DNA"/>
</dbReference>
<dbReference type="GO" id="GO:0008097">
    <property type="term" value="F:5S rRNA binding"/>
    <property type="evidence" value="ECO:0007669"/>
    <property type="project" value="InterPro"/>
</dbReference>
<comment type="caution">
    <text evidence="9">The sequence shown here is derived from an EMBL/GenBank/DDBJ whole genome shotgun (WGS) entry which is preliminary data.</text>
</comment>
<evidence type="ECO:0000256" key="1">
    <source>
        <dbReference type="ARBA" id="ARBA00022730"/>
    </source>
</evidence>
<dbReference type="AlphaFoldDB" id="A0A9D6L4X0"/>
<organism evidence="9 10">
    <name type="scientific">Eiseniibacteriota bacterium</name>
    <dbReference type="NCBI Taxonomy" id="2212470"/>
    <lineage>
        <taxon>Bacteria</taxon>
        <taxon>Candidatus Eiseniibacteriota</taxon>
    </lineage>
</organism>
<evidence type="ECO:0000256" key="4">
    <source>
        <dbReference type="ARBA" id="ARBA00023274"/>
    </source>
</evidence>
<dbReference type="InterPro" id="IPR020930">
    <property type="entry name" value="Ribosomal_uL5_bac-type"/>
</dbReference>
<accession>A0A9D6L4X0</accession>
<dbReference type="CDD" id="cd00495">
    <property type="entry name" value="Ribosomal_L25_TL5_CTC"/>
    <property type="match status" value="1"/>
</dbReference>
<evidence type="ECO:0000256" key="6">
    <source>
        <dbReference type="SAM" id="MobiDB-lite"/>
    </source>
</evidence>
<dbReference type="PANTHER" id="PTHR33284:SF1">
    <property type="entry name" value="RIBOSOMAL PROTEIN L25_GLN-TRNA SYNTHETASE, ANTI-CODON-BINDING DOMAIN-CONTAINING PROTEIN"/>
    <property type="match status" value="1"/>
</dbReference>
<evidence type="ECO:0000313" key="10">
    <source>
        <dbReference type="Proteomes" id="UP000807850"/>
    </source>
</evidence>
<evidence type="ECO:0000256" key="3">
    <source>
        <dbReference type="ARBA" id="ARBA00022980"/>
    </source>
</evidence>